<dbReference type="EMBL" id="BAAAOB010000003">
    <property type="protein sequence ID" value="GAA1793977.1"/>
    <property type="molecule type" value="Genomic_DNA"/>
</dbReference>
<accession>A0ABN2LPG6</accession>
<dbReference type="SUPFAM" id="SSF51735">
    <property type="entry name" value="NAD(P)-binding Rossmann-fold domains"/>
    <property type="match status" value="1"/>
</dbReference>
<dbReference type="Proteomes" id="UP001500851">
    <property type="component" value="Unassembled WGS sequence"/>
</dbReference>
<evidence type="ECO:0000313" key="3">
    <source>
        <dbReference type="Proteomes" id="UP001500851"/>
    </source>
</evidence>
<dbReference type="RefSeq" id="WP_344032478.1">
    <property type="nucleotide sequence ID" value="NZ_BAAAOB010000003.1"/>
</dbReference>
<dbReference type="InterPro" id="IPR029903">
    <property type="entry name" value="RmlD-like-bd"/>
</dbReference>
<organism evidence="2 3">
    <name type="scientific">Leucobacter iarius</name>
    <dbReference type="NCBI Taxonomy" id="333963"/>
    <lineage>
        <taxon>Bacteria</taxon>
        <taxon>Bacillati</taxon>
        <taxon>Actinomycetota</taxon>
        <taxon>Actinomycetes</taxon>
        <taxon>Micrococcales</taxon>
        <taxon>Microbacteriaceae</taxon>
        <taxon>Leucobacter</taxon>
    </lineage>
</organism>
<comment type="caution">
    <text evidence="2">The sequence shown here is derived from an EMBL/GenBank/DDBJ whole genome shotgun (WGS) entry which is preliminary data.</text>
</comment>
<evidence type="ECO:0000313" key="2">
    <source>
        <dbReference type="EMBL" id="GAA1793977.1"/>
    </source>
</evidence>
<feature type="domain" description="RmlD-like substrate binding" evidence="1">
    <location>
        <begin position="1"/>
        <end position="228"/>
    </location>
</feature>
<dbReference type="PANTHER" id="PTHR43245">
    <property type="entry name" value="BIFUNCTIONAL POLYMYXIN RESISTANCE PROTEIN ARNA"/>
    <property type="match status" value="1"/>
</dbReference>
<dbReference type="InterPro" id="IPR050177">
    <property type="entry name" value="Lipid_A_modif_metabolic_enz"/>
</dbReference>
<evidence type="ECO:0000259" key="1">
    <source>
        <dbReference type="Pfam" id="PF04321"/>
    </source>
</evidence>
<dbReference type="PANTHER" id="PTHR43245:SF52">
    <property type="entry name" value="NAD-DEPENDENT EPIMERASE_DEHYDRATASE"/>
    <property type="match status" value="1"/>
</dbReference>
<proteinExistence type="predicted"/>
<reference evidence="2 3" key="1">
    <citation type="journal article" date="2019" name="Int. J. Syst. Evol. Microbiol.">
        <title>The Global Catalogue of Microorganisms (GCM) 10K type strain sequencing project: providing services to taxonomists for standard genome sequencing and annotation.</title>
        <authorList>
            <consortium name="The Broad Institute Genomics Platform"/>
            <consortium name="The Broad Institute Genome Sequencing Center for Infectious Disease"/>
            <person name="Wu L."/>
            <person name="Ma J."/>
        </authorList>
    </citation>
    <scope>NUCLEOTIDE SEQUENCE [LARGE SCALE GENOMIC DNA]</scope>
    <source>
        <strain evidence="2 3">JCM 14736</strain>
    </source>
</reference>
<gene>
    <name evidence="2" type="ORF">GCM10009768_23650</name>
</gene>
<sequence>MRILVTGGTGFLGSHAIAELSARGHDVVSLSRSGIARPPATADGGSVEHLQADLAGELPVARMGADVYLLCAAYVGPDARTAEAVNTGGAERLVRAAQTHGAPVVSLSTLSVYGSGPHRGQAEGALEPHPESVASRTRVAAEEIVLASGGAVLRTALTTGAGDRWVIPTLTRVASRLGAPDELRAVRSSVIAAPALARAAAGAAIRLAEDPDGAFRARTLHLAHPEPVNLVGLCERLTGIAVPRVSSEAFAQGVEGLGLSPHQTRLLTEDHWYESSAIWEALGEDPGPAVDPSPDAVAWYRERLAER</sequence>
<protein>
    <recommendedName>
        <fullName evidence="1">RmlD-like substrate binding domain-containing protein</fullName>
    </recommendedName>
</protein>
<name>A0ABN2LPG6_9MICO</name>
<dbReference type="InterPro" id="IPR036291">
    <property type="entry name" value="NAD(P)-bd_dom_sf"/>
</dbReference>
<dbReference type="Pfam" id="PF04321">
    <property type="entry name" value="RmlD_sub_bind"/>
    <property type="match status" value="1"/>
</dbReference>
<dbReference type="Gene3D" id="3.40.50.720">
    <property type="entry name" value="NAD(P)-binding Rossmann-like Domain"/>
    <property type="match status" value="1"/>
</dbReference>
<keyword evidence="3" id="KW-1185">Reference proteome</keyword>